<dbReference type="AlphaFoldDB" id="K1XXV2"/>
<comment type="caution">
    <text evidence="1">The sequence shown here is derived from an EMBL/GenBank/DDBJ whole genome shotgun (WGS) entry which is preliminary data.</text>
</comment>
<dbReference type="Gene3D" id="1.10.101.10">
    <property type="entry name" value="PGBD-like superfamily/PGBD"/>
    <property type="match status" value="1"/>
</dbReference>
<dbReference type="SUPFAM" id="SSF47090">
    <property type="entry name" value="PGBD-like"/>
    <property type="match status" value="1"/>
</dbReference>
<organism evidence="1">
    <name type="scientific">uncultured bacterium</name>
    <name type="common">gcode 4</name>
    <dbReference type="NCBI Taxonomy" id="1234023"/>
    <lineage>
        <taxon>Bacteria</taxon>
        <taxon>environmental samples</taxon>
    </lineage>
</organism>
<sequence length="497" mass="53389">MPGVATINGSNWILPFTDGVLATGQLPQIGGTFDTVTINNTSISESFPTTNCAASTRVVNTHSYSIPLFNNATTTSVVSSAVAIANGTVTYTQVFACAMSAVNISGIETIGTPTCNAGYQVSGSSCVAIPPSSGGGGGWSVYTPPVILTTPVSTGSVSTGSINTGTLTVPIADWIPSTSASVDTLSAGTLDTRYFTDLTVADTYLKTKITTPAVLKLANSYKDKLTIPDVTYYVSIDQNLYSEYNRVINAYVLLFLRVQDAVNGNKSDAVKTDGRKAATVVSSGVTLARNFLDRYIVRAYLPEQNITVYRIKNPALSKALAALETKVLAKFDRLLASGTISRAEYDTAIQAYDDFILHLSLYRDYGRTKLSKDRALVAIKIFTTIYAKKIIDTGDISLSNELAQKQQAYTEATKKLVGEVYTFSKDLGIGDKNQDVTNLQTILKSYEYFGTLSPTGYFGTLTANYLTKFSRDILGVSNPNGLFNSTIRNAIVKIELK</sequence>
<reference evidence="1" key="1">
    <citation type="journal article" date="2012" name="Science">
        <title>Fermentation, hydrogen, and sulfur metabolism in multiple uncultivated bacterial phyla.</title>
        <authorList>
            <person name="Wrighton K.C."/>
            <person name="Thomas B.C."/>
            <person name="Sharon I."/>
            <person name="Miller C.S."/>
            <person name="Castelle C.J."/>
            <person name="VerBerkmoes N.C."/>
            <person name="Wilkins M.J."/>
            <person name="Hettich R.L."/>
            <person name="Lipton M.S."/>
            <person name="Williams K.H."/>
            <person name="Long P.E."/>
            <person name="Banfield J.F."/>
        </authorList>
    </citation>
    <scope>NUCLEOTIDE SEQUENCE [LARGE SCALE GENOMIC DNA]</scope>
</reference>
<protein>
    <recommendedName>
        <fullName evidence="2">Peptidoglycan binding-like domain-containing protein</fullName>
    </recommendedName>
</protein>
<dbReference type="InterPro" id="IPR036366">
    <property type="entry name" value="PGBDSf"/>
</dbReference>
<proteinExistence type="predicted"/>
<evidence type="ECO:0000313" key="1">
    <source>
        <dbReference type="EMBL" id="EKD29801.1"/>
    </source>
</evidence>
<accession>K1XXV2</accession>
<evidence type="ECO:0008006" key="2">
    <source>
        <dbReference type="Google" id="ProtNLM"/>
    </source>
</evidence>
<name>K1XXV2_9BACT</name>
<dbReference type="InterPro" id="IPR036365">
    <property type="entry name" value="PGBD-like_sf"/>
</dbReference>
<gene>
    <name evidence="1" type="ORF">ACD_78C00267G0002</name>
</gene>
<dbReference type="EMBL" id="AMFJ01034267">
    <property type="protein sequence ID" value="EKD29801.1"/>
    <property type="molecule type" value="Genomic_DNA"/>
</dbReference>